<accession>A0A251X7J0</accession>
<feature type="domain" description="UspA" evidence="5">
    <location>
        <begin position="126"/>
        <end position="279"/>
    </location>
</feature>
<dbReference type="InterPro" id="IPR006016">
    <property type="entry name" value="UspA"/>
</dbReference>
<dbReference type="InterPro" id="IPR006015">
    <property type="entry name" value="Universal_stress_UspA"/>
</dbReference>
<evidence type="ECO:0000256" key="4">
    <source>
        <dbReference type="ARBA" id="ARBA00037131"/>
    </source>
</evidence>
<evidence type="ECO:0000256" key="3">
    <source>
        <dbReference type="ARBA" id="ARBA00022490"/>
    </source>
</evidence>
<dbReference type="EMBL" id="MSLT01000012">
    <property type="protein sequence ID" value="OUD14029.1"/>
    <property type="molecule type" value="Genomic_DNA"/>
</dbReference>
<comment type="similarity">
    <text evidence="2">Belongs to the universal stress protein A family.</text>
</comment>
<dbReference type="Gene3D" id="3.40.50.12370">
    <property type="match status" value="1"/>
</dbReference>
<comment type="caution">
    <text evidence="6">The sequence shown here is derived from an EMBL/GenBank/DDBJ whole genome shotgun (WGS) entry which is preliminary data.</text>
</comment>
<protein>
    <recommendedName>
        <fullName evidence="5">UspA domain-containing protein</fullName>
    </recommendedName>
</protein>
<dbReference type="PRINTS" id="PR01438">
    <property type="entry name" value="UNVRSLSTRESS"/>
</dbReference>
<dbReference type="SUPFAM" id="SSF52402">
    <property type="entry name" value="Adenine nucleotide alpha hydrolases-like"/>
    <property type="match status" value="2"/>
</dbReference>
<dbReference type="AlphaFoldDB" id="A0A251X7J0"/>
<dbReference type="Pfam" id="PF00582">
    <property type="entry name" value="Usp"/>
    <property type="match status" value="1"/>
</dbReference>
<name>A0A251X7J0_9GAMM</name>
<evidence type="ECO:0000256" key="1">
    <source>
        <dbReference type="ARBA" id="ARBA00004496"/>
    </source>
</evidence>
<comment type="function">
    <text evidence="4">Required for resistance to DNA-damaging agents.</text>
</comment>
<keyword evidence="3" id="KW-0963">Cytoplasm</keyword>
<evidence type="ECO:0000313" key="7">
    <source>
        <dbReference type="Proteomes" id="UP000194798"/>
    </source>
</evidence>
<evidence type="ECO:0000256" key="2">
    <source>
        <dbReference type="ARBA" id="ARBA00008791"/>
    </source>
</evidence>
<dbReference type="Proteomes" id="UP000194798">
    <property type="component" value="Unassembled WGS sequence"/>
</dbReference>
<evidence type="ECO:0000259" key="5">
    <source>
        <dbReference type="Pfam" id="PF00582"/>
    </source>
</evidence>
<comment type="subcellular location">
    <subcellularLocation>
        <location evidence="1">Cytoplasm</location>
    </subcellularLocation>
</comment>
<dbReference type="GO" id="GO:0005737">
    <property type="term" value="C:cytoplasm"/>
    <property type="evidence" value="ECO:0007669"/>
    <property type="project" value="UniProtKB-SubCell"/>
</dbReference>
<proteinExistence type="inferred from homology"/>
<keyword evidence="7" id="KW-1185">Reference proteome</keyword>
<sequence>MKRFKNLLLIQTPHTHFNPLALSRAIQLAQWNQAHLQVIYIFPESATNPTIPHEALLDNHRADIAVEILQYHPIPSLLEKIKQQAIDLVLIADPAIVTDLTQFELRLMRQCPVPLWIVRPNPYPFYKNILAAIDPDSHNPQRHLLNCLVIELGVSLSEMERAKLHVVHAWHLKGESELRHSAFMRVSEKELARLRAEEQEKHQAAVEHLISTHPSAHADINIQLLHGVASEVIPEFVHTQHIDLLIMGTVGRTGLSGLIMGNTAEGILKTVQCSVLTVKPYGIE</sequence>
<dbReference type="PANTHER" id="PTHR47892">
    <property type="entry name" value="UNIVERSAL STRESS PROTEIN E"/>
    <property type="match status" value="1"/>
</dbReference>
<dbReference type="PANTHER" id="PTHR47892:SF1">
    <property type="entry name" value="UNIVERSAL STRESS PROTEIN E"/>
    <property type="match status" value="1"/>
</dbReference>
<reference evidence="6 7" key="1">
    <citation type="submission" date="2016-12" db="EMBL/GenBank/DDBJ databases">
        <title>Thioflexothrix psekupsii D3 genome sequencing and assembly.</title>
        <authorList>
            <person name="Fomenkov A."/>
            <person name="Vincze T."/>
            <person name="Grabovich M."/>
            <person name="Anton B.P."/>
            <person name="Dubinina G."/>
            <person name="Orlova M."/>
            <person name="Belousova E."/>
            <person name="Roberts R.J."/>
        </authorList>
    </citation>
    <scope>NUCLEOTIDE SEQUENCE [LARGE SCALE GENOMIC DNA]</scope>
    <source>
        <strain evidence="6">D3</strain>
    </source>
</reference>
<organism evidence="6 7">
    <name type="scientific">Thioflexithrix psekupsensis</name>
    <dbReference type="NCBI Taxonomy" id="1570016"/>
    <lineage>
        <taxon>Bacteria</taxon>
        <taxon>Pseudomonadati</taxon>
        <taxon>Pseudomonadota</taxon>
        <taxon>Gammaproteobacteria</taxon>
        <taxon>Thiotrichales</taxon>
        <taxon>Thioflexithrix</taxon>
    </lineage>
</organism>
<gene>
    <name evidence="6" type="ORF">TPSD3_06730</name>
</gene>
<evidence type="ECO:0000313" key="6">
    <source>
        <dbReference type="EMBL" id="OUD14029.1"/>
    </source>
</evidence>